<gene>
    <name evidence="1" type="ORF">B0G62_10466</name>
</gene>
<accession>A0A2S4MDR2</accession>
<keyword evidence="2" id="KW-1185">Reference proteome</keyword>
<dbReference type="Proteomes" id="UP000237381">
    <property type="component" value="Unassembled WGS sequence"/>
</dbReference>
<dbReference type="OrthoDB" id="6871774at2"/>
<evidence type="ECO:0000313" key="2">
    <source>
        <dbReference type="Proteomes" id="UP000237381"/>
    </source>
</evidence>
<dbReference type="EMBL" id="PQGA01000004">
    <property type="protein sequence ID" value="POR52769.1"/>
    <property type="molecule type" value="Genomic_DNA"/>
</dbReference>
<proteinExistence type="predicted"/>
<sequence>MAGVVQISVKSNVDRIERSLDTFVRQQIPFATATALNALARQVQRAEVDNMRTTFRNPSPFTLRSVRMTAARKTNLEATVFVMDRAAGYLIPYEDGGVHKLPGPALFNPKDIDLNQYGQLGRGIMAKLRGRKDIFIGKVQTSHGPINGVWQRLEISRSGGVRRKRAGQGSLYDKDLGALKLLIRFGDALPVRQHLNFELRAYQIVNMGFRREFGRALGKAIASAR</sequence>
<name>A0A2S4MDR2_9BURK</name>
<dbReference type="AlphaFoldDB" id="A0A2S4MDR2"/>
<comment type="caution">
    <text evidence="1">The sequence shown here is derived from an EMBL/GenBank/DDBJ whole genome shotgun (WGS) entry which is preliminary data.</text>
</comment>
<evidence type="ECO:0000313" key="1">
    <source>
        <dbReference type="EMBL" id="POR52769.1"/>
    </source>
</evidence>
<dbReference type="RefSeq" id="WP_103704180.1">
    <property type="nucleotide sequence ID" value="NZ_PQGA01000004.1"/>
</dbReference>
<protein>
    <submittedName>
        <fullName evidence="1">Uncharacterized protein</fullName>
    </submittedName>
</protein>
<organism evidence="1 2">
    <name type="scientific">Paraburkholderia eburnea</name>
    <dbReference type="NCBI Taxonomy" id="1189126"/>
    <lineage>
        <taxon>Bacteria</taxon>
        <taxon>Pseudomonadati</taxon>
        <taxon>Pseudomonadota</taxon>
        <taxon>Betaproteobacteria</taxon>
        <taxon>Burkholderiales</taxon>
        <taxon>Burkholderiaceae</taxon>
        <taxon>Paraburkholderia</taxon>
    </lineage>
</organism>
<reference evidence="1 2" key="1">
    <citation type="submission" date="2018-01" db="EMBL/GenBank/DDBJ databases">
        <title>Genomic Encyclopedia of Type Strains, Phase III (KMG-III): the genomes of soil and plant-associated and newly described type strains.</title>
        <authorList>
            <person name="Whitman W."/>
        </authorList>
    </citation>
    <scope>NUCLEOTIDE SEQUENCE [LARGE SCALE GENOMIC DNA]</scope>
    <source>
        <strain evidence="1 2">JCM 18070</strain>
    </source>
</reference>